<dbReference type="Gene3D" id="3.40.50.1170">
    <property type="entry name" value="L-asparaginase, N-terminal domain"/>
    <property type="match status" value="1"/>
</dbReference>
<feature type="domain" description="L-asparaginase N-terminal" evidence="7">
    <location>
        <begin position="8"/>
        <end position="199"/>
    </location>
</feature>
<dbReference type="STRING" id="1177982.SAMN04489711_10165"/>
<dbReference type="RefSeq" id="WP_092936468.1">
    <property type="nucleotide sequence ID" value="NZ_FONX01000001.1"/>
</dbReference>
<proteinExistence type="inferred from homology"/>
<evidence type="ECO:0000256" key="3">
    <source>
        <dbReference type="PIRSR" id="PIRSR001220-1"/>
    </source>
</evidence>
<dbReference type="PROSITE" id="PS51732">
    <property type="entry name" value="ASN_GLN_ASE_3"/>
    <property type="match status" value="1"/>
</dbReference>
<evidence type="ECO:0000313" key="9">
    <source>
        <dbReference type="EMBL" id="SFE29586.1"/>
    </source>
</evidence>
<feature type="active site" evidence="5">
    <location>
        <position position="16"/>
    </location>
</feature>
<evidence type="ECO:0000259" key="8">
    <source>
        <dbReference type="Pfam" id="PF17763"/>
    </source>
</evidence>
<dbReference type="CDD" id="cd08964">
    <property type="entry name" value="L-asparaginase_II"/>
    <property type="match status" value="1"/>
</dbReference>
<dbReference type="Pfam" id="PF00710">
    <property type="entry name" value="Asparaginase"/>
    <property type="match status" value="1"/>
</dbReference>
<feature type="binding site" evidence="4">
    <location>
        <begin position="98"/>
        <end position="99"/>
    </location>
    <ligand>
        <name>substrate</name>
    </ligand>
</feature>
<dbReference type="InterPro" id="IPR027475">
    <property type="entry name" value="Asparaginase/glutaminase_AS2"/>
</dbReference>
<dbReference type="Gene3D" id="3.40.50.40">
    <property type="match status" value="1"/>
</dbReference>
<dbReference type="AlphaFoldDB" id="A0A1I1ZCX0"/>
<sequence>MQVGARKMVVLGTGGTIAGTASDGADNIGYKAGQVGVQQLLGAVPGLARVAGGELVAEQVAQLDSKDMDFGVWLRLAQRCQAHLADPQVQGIVITHGTDTLEETAWFLRLVLEASKPVVLTCAMRPATALAPDGPQNLLDAFAVAATPGARGVVAVAAGVLHGAAQVRKVHPYRVDAFDSGDAGPLGWVEEGRVRLARDWPDAAAVYPGALAWLAEPAAAWPRVEVVMSHAGASGRLVDLLVADGIDGLAVAATGNGTLHQDLEAALLRAQAAGVRVRVTSRCALGRVLPRPGDALVADEAGLGAVKLRVSLLLELLAARKG</sequence>
<dbReference type="InterPro" id="IPR037152">
    <property type="entry name" value="L-asparaginase_N_sf"/>
</dbReference>
<protein>
    <submittedName>
        <fullName evidence="9">L-asparaginase</fullName>
    </submittedName>
</protein>
<keyword evidence="2" id="KW-0378">Hydrolase</keyword>
<accession>A0A1I1ZCX0</accession>
<dbReference type="PRINTS" id="PR00139">
    <property type="entry name" value="ASNGLNASE"/>
</dbReference>
<dbReference type="Proteomes" id="UP000199119">
    <property type="component" value="Unassembled WGS sequence"/>
</dbReference>
<dbReference type="PIRSF" id="PIRSF500176">
    <property type="entry name" value="L_ASNase"/>
    <property type="match status" value="1"/>
</dbReference>
<dbReference type="GO" id="GO:0004067">
    <property type="term" value="F:asparaginase activity"/>
    <property type="evidence" value="ECO:0007669"/>
    <property type="project" value="UniProtKB-UniRule"/>
</dbReference>
<feature type="domain" description="Asparaginase/glutaminase C-terminal" evidence="8">
    <location>
        <begin position="223"/>
        <end position="293"/>
    </location>
</feature>
<dbReference type="InterPro" id="IPR027474">
    <property type="entry name" value="L-asparaginase_N"/>
</dbReference>
<name>A0A1I1ZCX0_9BURK</name>
<reference evidence="10" key="1">
    <citation type="submission" date="2016-10" db="EMBL/GenBank/DDBJ databases">
        <authorList>
            <person name="Varghese N."/>
            <person name="Submissions S."/>
        </authorList>
    </citation>
    <scope>NUCLEOTIDE SEQUENCE [LARGE SCALE GENOMIC DNA]</scope>
    <source>
        <strain evidence="10">DSM 27981</strain>
    </source>
</reference>
<dbReference type="InterPro" id="IPR040919">
    <property type="entry name" value="Asparaginase_C"/>
</dbReference>
<dbReference type="PROSITE" id="PS00144">
    <property type="entry name" value="ASN_GLN_ASE_1"/>
    <property type="match status" value="1"/>
</dbReference>
<dbReference type="InterPro" id="IPR004550">
    <property type="entry name" value="AsnASE_II"/>
</dbReference>
<evidence type="ECO:0000256" key="4">
    <source>
        <dbReference type="PIRSR" id="PIRSR001220-2"/>
    </source>
</evidence>
<dbReference type="GO" id="GO:0006528">
    <property type="term" value="P:asparagine metabolic process"/>
    <property type="evidence" value="ECO:0007669"/>
    <property type="project" value="InterPro"/>
</dbReference>
<evidence type="ECO:0000256" key="2">
    <source>
        <dbReference type="ARBA" id="ARBA00022801"/>
    </source>
</evidence>
<dbReference type="OrthoDB" id="9788068at2"/>
<dbReference type="SMART" id="SM00870">
    <property type="entry name" value="Asparaginase"/>
    <property type="match status" value="1"/>
</dbReference>
<keyword evidence="10" id="KW-1185">Reference proteome</keyword>
<dbReference type="PROSITE" id="PS00917">
    <property type="entry name" value="ASN_GLN_ASE_2"/>
    <property type="match status" value="1"/>
</dbReference>
<feature type="binding site" evidence="4">
    <location>
        <position position="65"/>
    </location>
    <ligand>
        <name>substrate</name>
    </ligand>
</feature>
<dbReference type="PANTHER" id="PTHR11707:SF28">
    <property type="entry name" value="60 KDA LYSOPHOSPHOLIPASE"/>
    <property type="match status" value="1"/>
</dbReference>
<dbReference type="EMBL" id="FONX01000001">
    <property type="protein sequence ID" value="SFE29586.1"/>
    <property type="molecule type" value="Genomic_DNA"/>
</dbReference>
<evidence type="ECO:0000256" key="5">
    <source>
        <dbReference type="PROSITE-ProRule" id="PRU10099"/>
    </source>
</evidence>
<feature type="active site" description="O-isoaspartyl threonine intermediate" evidence="3">
    <location>
        <position position="16"/>
    </location>
</feature>
<gene>
    <name evidence="9" type="ORF">SAMN04489711_10165</name>
</gene>
<organism evidence="9 10">
    <name type="scientific">Paracidovorax wautersii</name>
    <dbReference type="NCBI Taxonomy" id="1177982"/>
    <lineage>
        <taxon>Bacteria</taxon>
        <taxon>Pseudomonadati</taxon>
        <taxon>Pseudomonadota</taxon>
        <taxon>Betaproteobacteria</taxon>
        <taxon>Burkholderiales</taxon>
        <taxon>Comamonadaceae</taxon>
        <taxon>Paracidovorax</taxon>
    </lineage>
</organism>
<dbReference type="SUPFAM" id="SSF53774">
    <property type="entry name" value="Glutaminase/Asparaginase"/>
    <property type="match status" value="1"/>
</dbReference>
<evidence type="ECO:0000256" key="1">
    <source>
        <dbReference type="ARBA" id="ARBA00010518"/>
    </source>
</evidence>
<evidence type="ECO:0000259" key="7">
    <source>
        <dbReference type="Pfam" id="PF00710"/>
    </source>
</evidence>
<dbReference type="SFLD" id="SFLDS00057">
    <property type="entry name" value="Glutaminase/Asparaginase"/>
    <property type="match status" value="1"/>
</dbReference>
<dbReference type="FunFam" id="3.40.50.1170:FF:000001">
    <property type="entry name" value="L-asparaginase 2"/>
    <property type="match status" value="1"/>
</dbReference>
<comment type="similarity">
    <text evidence="1">Belongs to the asparaginase 1 family.</text>
</comment>
<dbReference type="InterPro" id="IPR020827">
    <property type="entry name" value="Asparaginase/glutaminase_AS1"/>
</dbReference>
<dbReference type="PANTHER" id="PTHR11707">
    <property type="entry name" value="L-ASPARAGINASE"/>
    <property type="match status" value="1"/>
</dbReference>
<evidence type="ECO:0000256" key="6">
    <source>
        <dbReference type="PROSITE-ProRule" id="PRU10100"/>
    </source>
</evidence>
<evidence type="ECO:0000313" key="10">
    <source>
        <dbReference type="Proteomes" id="UP000199119"/>
    </source>
</evidence>
<dbReference type="InterPro" id="IPR006034">
    <property type="entry name" value="Asparaginase/glutaminase-like"/>
</dbReference>
<dbReference type="PIRSF" id="PIRSF001220">
    <property type="entry name" value="L-ASNase_gatD"/>
    <property type="match status" value="1"/>
</dbReference>
<dbReference type="Pfam" id="PF17763">
    <property type="entry name" value="Asparaginase_C"/>
    <property type="match status" value="1"/>
</dbReference>
<dbReference type="InterPro" id="IPR036152">
    <property type="entry name" value="Asp/glu_Ase-like_sf"/>
</dbReference>
<dbReference type="InterPro" id="IPR027473">
    <property type="entry name" value="L-asparaginase_C"/>
</dbReference>
<feature type="active site" evidence="6">
    <location>
        <position position="98"/>
    </location>
</feature>